<dbReference type="Gene3D" id="3.90.79.10">
    <property type="entry name" value="Nucleoside Triphosphate Pyrophosphohydrolase"/>
    <property type="match status" value="1"/>
</dbReference>
<dbReference type="InterPro" id="IPR000086">
    <property type="entry name" value="NUDIX_hydrolase_dom"/>
</dbReference>
<evidence type="ECO:0000313" key="7">
    <source>
        <dbReference type="Proteomes" id="UP000218644"/>
    </source>
</evidence>
<dbReference type="GO" id="GO:0006742">
    <property type="term" value="P:NADP+ catabolic process"/>
    <property type="evidence" value="ECO:0007669"/>
    <property type="project" value="TreeGrafter"/>
</dbReference>
<gene>
    <name evidence="6" type="ORF">CK623_11315</name>
</gene>
<dbReference type="Gene3D" id="3.30.110.40">
    <property type="entry name" value="TusA-like domain"/>
    <property type="match status" value="1"/>
</dbReference>
<evidence type="ECO:0000259" key="5">
    <source>
        <dbReference type="PROSITE" id="PS51462"/>
    </source>
</evidence>
<proteinExistence type="predicted"/>
<name>A0A2A2AKP0_9BURK</name>
<evidence type="ECO:0000256" key="1">
    <source>
        <dbReference type="ARBA" id="ARBA00001946"/>
    </source>
</evidence>
<dbReference type="PROSITE" id="PS00893">
    <property type="entry name" value="NUDIX_BOX"/>
    <property type="match status" value="1"/>
</dbReference>
<dbReference type="GO" id="GO:0005829">
    <property type="term" value="C:cytosol"/>
    <property type="evidence" value="ECO:0007669"/>
    <property type="project" value="TreeGrafter"/>
</dbReference>
<dbReference type="GO" id="GO:0035529">
    <property type="term" value="F:NADH pyrophosphatase activity"/>
    <property type="evidence" value="ECO:0007669"/>
    <property type="project" value="TreeGrafter"/>
</dbReference>
<sequence>MSTPTYEMRYCPHCATALAWVQAQEDSGLVDRLRCPACGWTHWNNPTPVLAAIVEYHGQILLARNALWKDRFFGLITGFMEAGETPEQGIAREVKEEVNLDVQQCTLVDASAFFRMNQVLISYHVVATGEIALSPELSEYRLVDPAQATVWTTGTGLALQKWLRARGFEPQVIERYPLASAQASSAAPADAHTASAAPAAAPAPAASANTANTANHGAGAADDAAAGAVALEVDAKGLRCPQPILRAKRALATLQSGQRLRVLATDSGSLQDFAAFARQTGNALIAQHTDEAGVHHFVLQRR</sequence>
<dbReference type="InterPro" id="IPR001455">
    <property type="entry name" value="TusA-like"/>
</dbReference>
<dbReference type="GO" id="GO:0046872">
    <property type="term" value="F:metal ion binding"/>
    <property type="evidence" value="ECO:0007669"/>
    <property type="project" value="UniProtKB-KW"/>
</dbReference>
<keyword evidence="3" id="KW-0378">Hydrolase</keyword>
<dbReference type="SUPFAM" id="SSF55811">
    <property type="entry name" value="Nudix"/>
    <property type="match status" value="1"/>
</dbReference>
<keyword evidence="2" id="KW-0479">Metal-binding</keyword>
<keyword evidence="4" id="KW-0460">Magnesium</keyword>
<dbReference type="CDD" id="cd00291">
    <property type="entry name" value="SirA_YedF_YeeD"/>
    <property type="match status" value="1"/>
</dbReference>
<dbReference type="InterPro" id="IPR015797">
    <property type="entry name" value="NUDIX_hydrolase-like_dom_sf"/>
</dbReference>
<dbReference type="AlphaFoldDB" id="A0A2A2AKP0"/>
<evidence type="ECO:0000256" key="3">
    <source>
        <dbReference type="ARBA" id="ARBA00022801"/>
    </source>
</evidence>
<dbReference type="PROSITE" id="PS51462">
    <property type="entry name" value="NUDIX"/>
    <property type="match status" value="1"/>
</dbReference>
<evidence type="ECO:0000313" key="6">
    <source>
        <dbReference type="EMBL" id="PAT39145.1"/>
    </source>
</evidence>
<protein>
    <recommendedName>
        <fullName evidence="5">Nudix hydrolase domain-containing protein</fullName>
    </recommendedName>
</protein>
<dbReference type="SUPFAM" id="SSF64307">
    <property type="entry name" value="SirA-like"/>
    <property type="match status" value="1"/>
</dbReference>
<dbReference type="Pfam" id="PF01206">
    <property type="entry name" value="TusA"/>
    <property type="match status" value="1"/>
</dbReference>
<feature type="domain" description="Nudix hydrolase" evidence="5">
    <location>
        <begin position="44"/>
        <end position="165"/>
    </location>
</feature>
<reference evidence="6 7" key="1">
    <citation type="submission" date="2017-08" db="EMBL/GenBank/DDBJ databases">
        <title>WGS of Clinical strains of the CDC Group NO-1 linked to zoonotic infections in humans.</title>
        <authorList>
            <person name="Bernier A.-M."/>
            <person name="Bernard K."/>
        </authorList>
    </citation>
    <scope>NUCLEOTIDE SEQUENCE [LARGE SCALE GENOMIC DNA]</scope>
    <source>
        <strain evidence="6 7">NML79-0751</strain>
    </source>
</reference>
<dbReference type="Proteomes" id="UP000218644">
    <property type="component" value="Unassembled WGS sequence"/>
</dbReference>
<comment type="cofactor">
    <cofactor evidence="1">
        <name>Mg(2+)</name>
        <dbReference type="ChEBI" id="CHEBI:18420"/>
    </cofactor>
</comment>
<evidence type="ECO:0000256" key="2">
    <source>
        <dbReference type="ARBA" id="ARBA00022723"/>
    </source>
</evidence>
<dbReference type="GO" id="GO:0019677">
    <property type="term" value="P:NAD+ catabolic process"/>
    <property type="evidence" value="ECO:0007669"/>
    <property type="project" value="TreeGrafter"/>
</dbReference>
<dbReference type="Pfam" id="PF00293">
    <property type="entry name" value="NUDIX"/>
    <property type="match status" value="1"/>
</dbReference>
<evidence type="ECO:0000256" key="4">
    <source>
        <dbReference type="ARBA" id="ARBA00022842"/>
    </source>
</evidence>
<comment type="caution">
    <text evidence="6">The sequence shown here is derived from an EMBL/GenBank/DDBJ whole genome shotgun (WGS) entry which is preliminary data.</text>
</comment>
<dbReference type="PANTHER" id="PTHR42904:SF12">
    <property type="entry name" value="ADP-RIBOSE PYROPHOSPHATASE-RELATED"/>
    <property type="match status" value="1"/>
</dbReference>
<dbReference type="InterPro" id="IPR020084">
    <property type="entry name" value="NUDIX_hydrolase_CS"/>
</dbReference>
<dbReference type="PROSITE" id="PS01148">
    <property type="entry name" value="UPF0033"/>
    <property type="match status" value="1"/>
</dbReference>
<dbReference type="InterPro" id="IPR036868">
    <property type="entry name" value="TusA-like_sf"/>
</dbReference>
<dbReference type="PANTHER" id="PTHR42904">
    <property type="entry name" value="NUDIX HYDROLASE, NUDC SUBFAMILY"/>
    <property type="match status" value="1"/>
</dbReference>
<dbReference type="InterPro" id="IPR050241">
    <property type="entry name" value="NAD-cap_RNA_hydrolase_NudC"/>
</dbReference>
<accession>A0A2A2AKP0</accession>
<dbReference type="EMBL" id="NSJD01000022">
    <property type="protein sequence ID" value="PAT39145.1"/>
    <property type="molecule type" value="Genomic_DNA"/>
</dbReference>
<organism evidence="6 7">
    <name type="scientific">Vandammella animalimorsus</name>
    <dbReference type="NCBI Taxonomy" id="2029117"/>
    <lineage>
        <taxon>Bacteria</taxon>
        <taxon>Pseudomonadati</taxon>
        <taxon>Pseudomonadota</taxon>
        <taxon>Betaproteobacteria</taxon>
        <taxon>Burkholderiales</taxon>
        <taxon>Comamonadaceae</taxon>
        <taxon>Vandammella</taxon>
    </lineage>
</organism>